<evidence type="ECO:0000313" key="4">
    <source>
        <dbReference type="EMBL" id="EST49399.1"/>
    </source>
</evidence>
<dbReference type="PROSITE" id="PS50006">
    <property type="entry name" value="FHA_DOMAIN"/>
    <property type="match status" value="1"/>
</dbReference>
<dbReference type="Proteomes" id="UP000018208">
    <property type="component" value="Unassembled WGS sequence"/>
</dbReference>
<feature type="domain" description="FHA" evidence="3">
    <location>
        <begin position="22"/>
        <end position="78"/>
    </location>
</feature>
<dbReference type="EMBL" id="AUWU02000001">
    <property type="protein sequence ID" value="KAH0576686.1"/>
    <property type="molecule type" value="Genomic_DNA"/>
</dbReference>
<comment type="subcellular location">
    <subcellularLocation>
        <location evidence="1">Chromosome</location>
    </subcellularLocation>
</comment>
<dbReference type="InterPro" id="IPR000253">
    <property type="entry name" value="FHA_dom"/>
</dbReference>
<keyword evidence="2" id="KW-0158">Chromosome</keyword>
<dbReference type="Gene3D" id="3.40.50.10190">
    <property type="entry name" value="BRCT domain"/>
    <property type="match status" value="1"/>
</dbReference>
<proteinExistence type="predicted"/>
<accession>V6M7H5</accession>
<dbReference type="Pfam" id="PF00498">
    <property type="entry name" value="FHA"/>
    <property type="match status" value="1"/>
</dbReference>
<organism evidence="4">
    <name type="scientific">Spironucleus salmonicida</name>
    <dbReference type="NCBI Taxonomy" id="348837"/>
    <lineage>
        <taxon>Eukaryota</taxon>
        <taxon>Metamonada</taxon>
        <taxon>Diplomonadida</taxon>
        <taxon>Hexamitidae</taxon>
        <taxon>Hexamitinae</taxon>
        <taxon>Spironucleus</taxon>
    </lineage>
</organism>
<gene>
    <name evidence="4" type="ORF">SS50377_10324</name>
    <name evidence="5" type="ORF">SS50377_20032</name>
</gene>
<dbReference type="Gene3D" id="2.60.200.20">
    <property type="match status" value="1"/>
</dbReference>
<dbReference type="InterPro" id="IPR036420">
    <property type="entry name" value="BRCT_dom_sf"/>
</dbReference>
<dbReference type="EMBL" id="KI545952">
    <property type="protein sequence ID" value="EST49399.1"/>
    <property type="molecule type" value="Genomic_DNA"/>
</dbReference>
<evidence type="ECO:0000259" key="3">
    <source>
        <dbReference type="PROSITE" id="PS50006"/>
    </source>
</evidence>
<reference evidence="4 5" key="1">
    <citation type="journal article" date="2014" name="PLoS Genet.">
        <title>The Genome of Spironucleus salmonicida Highlights a Fish Pathogen Adapted to Fluctuating Environments.</title>
        <authorList>
            <person name="Xu F."/>
            <person name="Jerlstrom-Hultqvist J."/>
            <person name="Einarsson E."/>
            <person name="Astvaldsson A."/>
            <person name="Svard S.G."/>
            <person name="Andersson J.O."/>
        </authorList>
    </citation>
    <scope>NUCLEOTIDE SEQUENCE</scope>
    <source>
        <strain evidence="5">ATCC 50377</strain>
    </source>
</reference>
<evidence type="ECO:0000313" key="6">
    <source>
        <dbReference type="Proteomes" id="UP000018208"/>
    </source>
</evidence>
<protein>
    <recommendedName>
        <fullName evidence="3">FHA domain-containing protein</fullName>
    </recommendedName>
</protein>
<dbReference type="AlphaFoldDB" id="V6M7H5"/>
<dbReference type="GO" id="GO:0005694">
    <property type="term" value="C:chromosome"/>
    <property type="evidence" value="ECO:0007669"/>
    <property type="project" value="UniProtKB-SubCell"/>
</dbReference>
<dbReference type="InterPro" id="IPR008984">
    <property type="entry name" value="SMAD_FHA_dom_sf"/>
</dbReference>
<keyword evidence="6" id="KW-1185">Reference proteome</keyword>
<evidence type="ECO:0000256" key="1">
    <source>
        <dbReference type="ARBA" id="ARBA00004286"/>
    </source>
</evidence>
<name>V6M7H5_9EUKA</name>
<dbReference type="SUPFAM" id="SSF49879">
    <property type="entry name" value="SMAD/FHA domain"/>
    <property type="match status" value="1"/>
</dbReference>
<evidence type="ECO:0000313" key="5">
    <source>
        <dbReference type="EMBL" id="KAH0576686.1"/>
    </source>
</evidence>
<sequence length="530" mass="60421">MQCKIYSNDIVVDTVDSLKPEIKIGRRPKDTTLSHKIVDNTSLIYLESQSISSSHANIKLEGNNIIISDTSRNGCIVEHDGEIFQLQQSSKTFENMQGKFLIIIIKAKEIIYKIRLLYQNITQDDNTQDLSVTLVATTINEPSQKVEINLKSQKKANVAKESAKKQQIKDKKVKVQKIKKFDGDGEGNLVKETQNSEDSVIQNMLVSDGIEPSSILDEQNCSKSVSFAEQESFSDALDIEEFRKQNPKIIIPKPLENSNFSYNELLSDILVTDQYVWSTSISEQQSHILNQYSQLQDNLNPLKINFLFTNRLRSTSRFLLALTCGIPIISGEFIDISASYIKQGSHLKQAKNYLFEPKQEEIIQIDSQLPQYIEQYFENYSLTEVCRRNARQRLLISRKIIISDLAVNQRPATTLDDVYSILSFGVLLIQLNCEIKIVLPPQVDKFLKDKELKEFMLGKLSVKSYLVSGVSFHERIQASKDSEWLFLWPKEENQTCVELVAEVQDSPKIVKNGITISIFLGEDVTENFLK</sequence>
<evidence type="ECO:0000256" key="2">
    <source>
        <dbReference type="ARBA" id="ARBA00022454"/>
    </source>
</evidence>
<dbReference type="VEuPathDB" id="GiardiaDB:SS50377_20032"/>
<reference evidence="5" key="2">
    <citation type="submission" date="2020-12" db="EMBL/GenBank/DDBJ databases">
        <title>New Spironucleus salmonicida genome in near-complete chromosomes.</title>
        <authorList>
            <person name="Xu F."/>
            <person name="Kurt Z."/>
            <person name="Jimenez-Gonzalez A."/>
            <person name="Astvaldsson A."/>
            <person name="Andersson J.O."/>
            <person name="Svard S.G."/>
        </authorList>
    </citation>
    <scope>NUCLEOTIDE SEQUENCE</scope>
    <source>
        <strain evidence="5">ATCC 50377</strain>
    </source>
</reference>